<evidence type="ECO:0000313" key="2">
    <source>
        <dbReference type="Proteomes" id="UP000193334"/>
    </source>
</evidence>
<sequence>MQARQQELSADGRGVLGEIESEVCLMQSIGLTNRNPESNIKHNLQKRFYPTDIIQEFPRKL</sequence>
<accession>A0A1W6LLV0</accession>
<name>A0A1W6LLV0_9BACT</name>
<dbReference type="AlphaFoldDB" id="A0A1W6LLV0"/>
<dbReference type="Proteomes" id="UP000193334">
    <property type="component" value="Chromosome"/>
</dbReference>
<protein>
    <submittedName>
        <fullName evidence="1">Uncharacterized protein</fullName>
    </submittedName>
</protein>
<dbReference type="STRING" id="1941349.STSP1_01136"/>
<organism evidence="1 2">
    <name type="scientific">Sedimentisphaera salicampi</name>
    <dbReference type="NCBI Taxonomy" id="1941349"/>
    <lineage>
        <taxon>Bacteria</taxon>
        <taxon>Pseudomonadati</taxon>
        <taxon>Planctomycetota</taxon>
        <taxon>Phycisphaerae</taxon>
        <taxon>Sedimentisphaerales</taxon>
        <taxon>Sedimentisphaeraceae</taxon>
        <taxon>Sedimentisphaera</taxon>
    </lineage>
</organism>
<reference evidence="2" key="1">
    <citation type="submission" date="2017-04" db="EMBL/GenBank/DDBJ databases">
        <title>Comparative genomics and description of representatives of a novel lineage of planctomycetes thriving in anoxic sediments.</title>
        <authorList>
            <person name="Spring S."/>
            <person name="Bunk B."/>
            <person name="Sproer C."/>
        </authorList>
    </citation>
    <scope>NUCLEOTIDE SEQUENCE [LARGE SCALE GENOMIC DNA]</scope>
    <source>
        <strain evidence="2">ST-PulAB-D4</strain>
    </source>
</reference>
<dbReference type="EMBL" id="CP021023">
    <property type="protein sequence ID" value="ARN56745.1"/>
    <property type="molecule type" value="Genomic_DNA"/>
</dbReference>
<gene>
    <name evidence="1" type="ORF">STSP1_01136</name>
</gene>
<dbReference type="KEGG" id="pbp:STSP1_01136"/>
<keyword evidence="2" id="KW-1185">Reference proteome</keyword>
<proteinExistence type="predicted"/>
<evidence type="ECO:0000313" key="1">
    <source>
        <dbReference type="EMBL" id="ARN56745.1"/>
    </source>
</evidence>